<reference evidence="4" key="1">
    <citation type="submission" date="2024-05" db="EMBL/GenBank/DDBJ databases">
        <title>30 novel species of actinomycetes from the DSMZ collection.</title>
        <authorList>
            <person name="Nouioui I."/>
        </authorList>
    </citation>
    <scope>NUCLEOTIDE SEQUENCE</scope>
    <source>
        <strain evidence="4">DSM 40473</strain>
    </source>
</reference>
<dbReference type="InterPro" id="IPR042244">
    <property type="entry name" value="HypD_2_sf"/>
</dbReference>
<evidence type="ECO:0000313" key="4">
    <source>
        <dbReference type="EMBL" id="MDT0448495.1"/>
    </source>
</evidence>
<keyword evidence="2" id="KW-0479">Metal-binding</keyword>
<comment type="similarity">
    <text evidence="1">Belongs to the HypD family.</text>
</comment>
<dbReference type="PANTHER" id="PTHR30149">
    <property type="entry name" value="HYDROGENASE PROTEIN ASSEMBLY PROTEIN HYPD"/>
    <property type="match status" value="1"/>
</dbReference>
<gene>
    <name evidence="4" type="primary">hypD</name>
    <name evidence="4" type="ORF">RM609_05265</name>
</gene>
<dbReference type="Pfam" id="PF01924">
    <property type="entry name" value="HypD"/>
    <property type="match status" value="1"/>
</dbReference>
<evidence type="ECO:0000256" key="2">
    <source>
        <dbReference type="ARBA" id="ARBA00022723"/>
    </source>
</evidence>
<dbReference type="PIRSF" id="PIRSF005622">
    <property type="entry name" value="Hydrgn_mat_hypD"/>
    <property type="match status" value="1"/>
</dbReference>
<accession>A0ABU2SHU1</accession>
<keyword evidence="3" id="KW-0408">Iron</keyword>
<dbReference type="InterPro" id="IPR002780">
    <property type="entry name" value="Hyd_form_HypD"/>
</dbReference>
<evidence type="ECO:0000313" key="5">
    <source>
        <dbReference type="Proteomes" id="UP001180531"/>
    </source>
</evidence>
<proteinExistence type="inferred from homology"/>
<dbReference type="NCBIfam" id="TIGR00075">
    <property type="entry name" value="hypD"/>
    <property type="match status" value="1"/>
</dbReference>
<keyword evidence="5" id="KW-1185">Reference proteome</keyword>
<dbReference type="Gene3D" id="6.10.20.100">
    <property type="match status" value="1"/>
</dbReference>
<protein>
    <submittedName>
        <fullName evidence="4">Hydrogenase formation protein HypD</fullName>
    </submittedName>
</protein>
<dbReference type="Gene3D" id="3.40.50.11740">
    <property type="entry name" value="HypD, alpha/beta domain 2"/>
    <property type="match status" value="2"/>
</dbReference>
<dbReference type="Proteomes" id="UP001180531">
    <property type="component" value="Unassembled WGS sequence"/>
</dbReference>
<sequence>MRYLEEFQDPALARRLLDEIHATVTRPWALMEVCGGQTHSIIRHGIDQLLPAEVELIHGPGCPVCVTPLEVIDKALAIASRPDVVFCSFGDMLRVPGTGRDLFRVKSAGGDVRVVYSPLDALEIARRTPEKQVVFFGIGFETTAPANAMAVHQARRLGVRNFSLLVSHVRVPPAIEAIMRSPRCRVQGFLAAGHVCSVMGVGEYPELAERFRVPIVATGFEPLDILEGVRRTVRQLERGEHRVENAYPRAVRDEGNTAALRMLAEVFEVTDRAWRGIGTIPGSGWRLSDAYREFDAEHRFAVTDVQTREPAACRSGEVLQGLLKPYECEAFGTACTPRTPLGATMVSSEGACAAYYLYRRLAHGPAAATGKEATSVG</sequence>
<dbReference type="InterPro" id="IPR042243">
    <property type="entry name" value="HypD_1"/>
</dbReference>
<organism evidence="4 5">
    <name type="scientific">Streptomyces hesseae</name>
    <dbReference type="NCBI Taxonomy" id="3075519"/>
    <lineage>
        <taxon>Bacteria</taxon>
        <taxon>Bacillati</taxon>
        <taxon>Actinomycetota</taxon>
        <taxon>Actinomycetes</taxon>
        <taxon>Kitasatosporales</taxon>
        <taxon>Streptomycetaceae</taxon>
        <taxon>Streptomyces</taxon>
    </lineage>
</organism>
<evidence type="ECO:0000256" key="3">
    <source>
        <dbReference type="ARBA" id="ARBA00023004"/>
    </source>
</evidence>
<dbReference type="PANTHER" id="PTHR30149:SF0">
    <property type="entry name" value="HYDROGENASE MATURATION FACTOR HYPD"/>
    <property type="match status" value="1"/>
</dbReference>
<comment type="caution">
    <text evidence="4">The sequence shown here is derived from an EMBL/GenBank/DDBJ whole genome shotgun (WGS) entry which is preliminary data.</text>
</comment>
<dbReference type="RefSeq" id="WP_311608295.1">
    <property type="nucleotide sequence ID" value="NZ_JAVRFI010000002.1"/>
</dbReference>
<name>A0ABU2SHU1_9ACTN</name>
<evidence type="ECO:0000256" key="1">
    <source>
        <dbReference type="ARBA" id="ARBA00007888"/>
    </source>
</evidence>
<dbReference type="EMBL" id="JAVRFI010000002">
    <property type="protein sequence ID" value="MDT0448495.1"/>
    <property type="molecule type" value="Genomic_DNA"/>
</dbReference>